<dbReference type="VEuPathDB" id="FungiDB:GGTG_07110"/>
<reference evidence="3" key="4">
    <citation type="journal article" date="2015" name="G3 (Bethesda)">
        <title>Genome sequences of three phytopathogenic species of the Magnaporthaceae family of fungi.</title>
        <authorList>
            <person name="Okagaki L.H."/>
            <person name="Nunes C.C."/>
            <person name="Sailsbery J."/>
            <person name="Clay B."/>
            <person name="Brown D."/>
            <person name="John T."/>
            <person name="Oh Y."/>
            <person name="Young N."/>
            <person name="Fitzgerald M."/>
            <person name="Haas B.J."/>
            <person name="Zeng Q."/>
            <person name="Young S."/>
            <person name="Adiconis X."/>
            <person name="Fan L."/>
            <person name="Levin J.Z."/>
            <person name="Mitchell T.K."/>
            <person name="Okubara P.A."/>
            <person name="Farman M.L."/>
            <person name="Kohn L.M."/>
            <person name="Birren B."/>
            <person name="Ma L.-J."/>
            <person name="Dean R.A."/>
        </authorList>
    </citation>
    <scope>NUCLEOTIDE SEQUENCE</scope>
    <source>
        <strain evidence="3">R3-111a-1</strain>
    </source>
</reference>
<evidence type="ECO:0000313" key="2">
    <source>
        <dbReference type="EMBL" id="EJT77198.1"/>
    </source>
</evidence>
<dbReference type="OrthoDB" id="5279008at2759"/>
<keyword evidence="4" id="KW-1185">Reference proteome</keyword>
<evidence type="ECO:0000313" key="4">
    <source>
        <dbReference type="Proteomes" id="UP000006039"/>
    </source>
</evidence>
<reference evidence="4" key="1">
    <citation type="submission" date="2010-07" db="EMBL/GenBank/DDBJ databases">
        <title>The genome sequence of Gaeumannomyces graminis var. tritici strain R3-111a-1.</title>
        <authorList>
            <consortium name="The Broad Institute Genome Sequencing Platform"/>
            <person name="Ma L.-J."/>
            <person name="Dead R."/>
            <person name="Young S."/>
            <person name="Zeng Q."/>
            <person name="Koehrsen M."/>
            <person name="Alvarado L."/>
            <person name="Berlin A."/>
            <person name="Chapman S.B."/>
            <person name="Chen Z."/>
            <person name="Freedman E."/>
            <person name="Gellesch M."/>
            <person name="Goldberg J."/>
            <person name="Griggs A."/>
            <person name="Gujja S."/>
            <person name="Heilman E.R."/>
            <person name="Heiman D."/>
            <person name="Hepburn T."/>
            <person name="Howarth C."/>
            <person name="Jen D."/>
            <person name="Larson L."/>
            <person name="Mehta T."/>
            <person name="Neiman D."/>
            <person name="Pearson M."/>
            <person name="Roberts A."/>
            <person name="Saif S."/>
            <person name="Shea T."/>
            <person name="Shenoy N."/>
            <person name="Sisk P."/>
            <person name="Stolte C."/>
            <person name="Sykes S."/>
            <person name="Walk T."/>
            <person name="White J."/>
            <person name="Yandava C."/>
            <person name="Haas B."/>
            <person name="Nusbaum C."/>
            <person name="Birren B."/>
        </authorList>
    </citation>
    <scope>NUCLEOTIDE SEQUENCE [LARGE SCALE GENOMIC DNA]</scope>
    <source>
        <strain evidence="4">R3-111a-1</strain>
    </source>
</reference>
<dbReference type="EMBL" id="GL385397">
    <property type="protein sequence ID" value="EJT77198.1"/>
    <property type="molecule type" value="Genomic_DNA"/>
</dbReference>
<evidence type="ECO:0000256" key="1">
    <source>
        <dbReference type="SAM" id="MobiDB-lite"/>
    </source>
</evidence>
<feature type="region of interest" description="Disordered" evidence="1">
    <location>
        <begin position="96"/>
        <end position="125"/>
    </location>
</feature>
<reference evidence="2" key="2">
    <citation type="submission" date="2010-07" db="EMBL/GenBank/DDBJ databases">
        <authorList>
            <consortium name="The Broad Institute Genome Sequencing Platform"/>
            <consortium name="Broad Institute Genome Sequencing Center for Infectious Disease"/>
            <person name="Ma L.-J."/>
            <person name="Dead R."/>
            <person name="Young S."/>
            <person name="Zeng Q."/>
            <person name="Koehrsen M."/>
            <person name="Alvarado L."/>
            <person name="Berlin A."/>
            <person name="Chapman S.B."/>
            <person name="Chen Z."/>
            <person name="Freedman E."/>
            <person name="Gellesch M."/>
            <person name="Goldberg J."/>
            <person name="Griggs A."/>
            <person name="Gujja S."/>
            <person name="Heilman E.R."/>
            <person name="Heiman D."/>
            <person name="Hepburn T."/>
            <person name="Howarth C."/>
            <person name="Jen D."/>
            <person name="Larson L."/>
            <person name="Mehta T."/>
            <person name="Neiman D."/>
            <person name="Pearson M."/>
            <person name="Roberts A."/>
            <person name="Saif S."/>
            <person name="Shea T."/>
            <person name="Shenoy N."/>
            <person name="Sisk P."/>
            <person name="Stolte C."/>
            <person name="Sykes S."/>
            <person name="Walk T."/>
            <person name="White J."/>
            <person name="Yandava C."/>
            <person name="Haas B."/>
            <person name="Nusbaum C."/>
            <person name="Birren B."/>
        </authorList>
    </citation>
    <scope>NUCLEOTIDE SEQUENCE</scope>
    <source>
        <strain evidence="2">R3-111a-1</strain>
    </source>
</reference>
<sequence length="472" mass="51897">MVTRVALDVVMLPTVATDRGANSTIESDRQENVIRQDLDMHLLTATLLRFPNLHTLAVQYLGILREDPLICRCAPWGILASRSLRQLTGLCPHDTTTYRPSHPEPIHGTPGGGNPWTSFGPPLDSQETVRAHEEARICVQKLLVAAAAAGLRPKTFEILAGTLAQLGHEILQWPGEVMFQVMPMLKSIRKLRLSLRLVEGGQASFCDWLGYATGLRSLHLDMCSATDQYTGSLLYFVTPPRGMTQTPQLPGLPPVRMFPWIPLAELTLSRGSLDVNRLIACLRHFGPTLQHLELDRITLYHHRTAQPLGNPPASQGLLPRLLDAVEPVARGWASFRLSHIAHSGPRRPWPPPPPPPPPPPAGLLGLFPPPPAGLPGPFPPQGYVFIAPGGHYKTISYAGPHPAAALRDIRRGVVASAPWTPDPEARWEGADRWEGSWDPWARTCACERCASMVYIHVRPADPESYPVDMDLS</sequence>
<dbReference type="eggNOG" id="ENOG502T6UM">
    <property type="taxonomic scope" value="Eukaryota"/>
</dbReference>
<dbReference type="EnsemblFungi" id="EJT77198">
    <property type="protein sequence ID" value="EJT77198"/>
    <property type="gene ID" value="GGTG_07110"/>
</dbReference>
<dbReference type="RefSeq" id="XP_009223198.1">
    <property type="nucleotide sequence ID" value="XM_009224934.1"/>
</dbReference>
<reference evidence="3" key="5">
    <citation type="submission" date="2018-04" db="UniProtKB">
        <authorList>
            <consortium name="EnsemblFungi"/>
        </authorList>
    </citation>
    <scope>IDENTIFICATION</scope>
    <source>
        <strain evidence="3">R3-111a-1</strain>
    </source>
</reference>
<protein>
    <submittedName>
        <fullName evidence="2 3">Uncharacterized protein</fullName>
    </submittedName>
</protein>
<feature type="compositionally biased region" description="Pro residues" evidence="1">
    <location>
        <begin position="347"/>
        <end position="371"/>
    </location>
</feature>
<evidence type="ECO:0000313" key="3">
    <source>
        <dbReference type="EnsemblFungi" id="EJT77198"/>
    </source>
</evidence>
<dbReference type="HOGENOM" id="CLU_032741_0_0_1"/>
<name>J3P0R5_GAET3</name>
<dbReference type="GeneID" id="20347568"/>
<proteinExistence type="predicted"/>
<organism evidence="2">
    <name type="scientific">Gaeumannomyces tritici (strain R3-111a-1)</name>
    <name type="common">Wheat and barley take-all root rot fungus</name>
    <name type="synonym">Gaeumannomyces graminis var. tritici</name>
    <dbReference type="NCBI Taxonomy" id="644352"/>
    <lineage>
        <taxon>Eukaryota</taxon>
        <taxon>Fungi</taxon>
        <taxon>Dikarya</taxon>
        <taxon>Ascomycota</taxon>
        <taxon>Pezizomycotina</taxon>
        <taxon>Sordariomycetes</taxon>
        <taxon>Sordariomycetidae</taxon>
        <taxon>Magnaporthales</taxon>
        <taxon>Magnaporthaceae</taxon>
        <taxon>Gaeumannomyces</taxon>
    </lineage>
</organism>
<reference evidence="2" key="3">
    <citation type="submission" date="2010-09" db="EMBL/GenBank/DDBJ databases">
        <title>Annotation of Gaeumannomyces graminis var. tritici R3-111a-1.</title>
        <authorList>
            <consortium name="The Broad Institute Genome Sequencing Platform"/>
            <person name="Ma L.-J."/>
            <person name="Dead R."/>
            <person name="Young S.K."/>
            <person name="Zeng Q."/>
            <person name="Gargeya S."/>
            <person name="Fitzgerald M."/>
            <person name="Haas B."/>
            <person name="Abouelleil A."/>
            <person name="Alvarado L."/>
            <person name="Arachchi H.M."/>
            <person name="Berlin A."/>
            <person name="Brown A."/>
            <person name="Chapman S.B."/>
            <person name="Chen Z."/>
            <person name="Dunbar C."/>
            <person name="Freedman E."/>
            <person name="Gearin G."/>
            <person name="Gellesch M."/>
            <person name="Goldberg J."/>
            <person name="Griggs A."/>
            <person name="Gujja S."/>
            <person name="Heiman D."/>
            <person name="Howarth C."/>
            <person name="Larson L."/>
            <person name="Lui A."/>
            <person name="MacDonald P.J.P."/>
            <person name="Mehta T."/>
            <person name="Montmayeur A."/>
            <person name="Murphy C."/>
            <person name="Neiman D."/>
            <person name="Pearson M."/>
            <person name="Priest M."/>
            <person name="Roberts A."/>
            <person name="Saif S."/>
            <person name="Shea T."/>
            <person name="Shenoy N."/>
            <person name="Sisk P."/>
            <person name="Stolte C."/>
            <person name="Sykes S."/>
            <person name="Yandava C."/>
            <person name="Wortman J."/>
            <person name="Nusbaum C."/>
            <person name="Birren B."/>
        </authorList>
    </citation>
    <scope>NUCLEOTIDE SEQUENCE</scope>
    <source>
        <strain evidence="2">R3-111a-1</strain>
    </source>
</reference>
<accession>J3P0R5</accession>
<dbReference type="AlphaFoldDB" id="J3P0R5"/>
<dbReference type="Proteomes" id="UP000006039">
    <property type="component" value="Unassembled WGS sequence"/>
</dbReference>
<gene>
    <name evidence="3" type="primary">20347568</name>
    <name evidence="2" type="ORF">GGTG_07110</name>
</gene>
<feature type="region of interest" description="Disordered" evidence="1">
    <location>
        <begin position="343"/>
        <end position="371"/>
    </location>
</feature>